<dbReference type="Gene3D" id="3.30.40.10">
    <property type="entry name" value="Zinc/RING finger domain, C3HC4 (zinc finger)"/>
    <property type="match status" value="1"/>
</dbReference>
<evidence type="ECO:0000259" key="10">
    <source>
        <dbReference type="PROSITE" id="PS50016"/>
    </source>
</evidence>
<keyword evidence="12" id="KW-1185">Reference proteome</keyword>
<dbReference type="InterPro" id="IPR011011">
    <property type="entry name" value="Znf_FYVE_PHD"/>
</dbReference>
<dbReference type="InterPro" id="IPR001965">
    <property type="entry name" value="Znf_PHD"/>
</dbReference>
<dbReference type="PROSITE" id="PS01359">
    <property type="entry name" value="ZF_PHD_1"/>
    <property type="match status" value="1"/>
</dbReference>
<reference evidence="11 12" key="1">
    <citation type="submission" date="2024-02" db="EMBL/GenBank/DDBJ databases">
        <title>De novo assembly and annotation of 12 fungi associated with fruit tree decline syndrome in Ontario, Canada.</title>
        <authorList>
            <person name="Sulman M."/>
            <person name="Ellouze W."/>
            <person name="Ilyukhin E."/>
        </authorList>
    </citation>
    <scope>NUCLEOTIDE SEQUENCE [LARGE SCALE GENOMIC DNA]</scope>
    <source>
        <strain evidence="11 12">M169</strain>
    </source>
</reference>
<dbReference type="SMART" id="SM00249">
    <property type="entry name" value="PHD"/>
    <property type="match status" value="1"/>
</dbReference>
<evidence type="ECO:0000256" key="5">
    <source>
        <dbReference type="ARBA" id="ARBA00022833"/>
    </source>
</evidence>
<dbReference type="Gene3D" id="3.30.200.20">
    <property type="entry name" value="Phosphorylase Kinase, domain 1"/>
    <property type="match status" value="1"/>
</dbReference>
<keyword evidence="6" id="KW-0156">Chromatin regulator</keyword>
<keyword evidence="4 8" id="KW-0863">Zinc-finger</keyword>
<keyword evidence="5" id="KW-0862">Zinc</keyword>
<dbReference type="PANTHER" id="PTHR10333:SF42">
    <property type="entry name" value="INHIBITOR OF GROWTH PROTEIN 5"/>
    <property type="match status" value="1"/>
</dbReference>
<sequence length="529" mass="59530">MDRFWSRYRLINARLTKRADLSATCYPTQAEETEPALLFQSIMWRIIILYMYQTMNFAVAFVDEKHPGLEYVREASAAAQNLVVLTDRLLEVNCSKSLIPTKQYDTAHFLVLLRTSIDSGIDLHSSHTTDSESKRSGMTCEDAEEKMHKWMLAPVSAHLDDLAPEPSPTDEQTQTLEQWYACKTHFFNLEIADQTLQAVELASSEDLEERMAKLRPHLAPIPKYISKIAVPWYSSANLTVLECSDTPDPYHPCLVKHQQSGKQMFFKTVDNNNTQPIKREIDILDKIEKKGLRQNLHCPKLLGIVTCATPAEVEKNSRSSIMGFLQTAINQPTPLTTKLDSAIPQDKRDAWARKADEAKKILHENGIIWGDAKADNFVVDAEEKMWIIDFGGSYTEGWVDPEIAETKKGDNMGVKKIVNALRDPDENVASSETSKDNEAAGITSTIGRTRKRGYGSHGIRDGKRRKTGSSEKVKKEEENRYCYCGGTSSGQMIGCDGPGCEMEWFHVECTDITVLPAKEDAWYCDGCKA</sequence>
<evidence type="ECO:0000256" key="9">
    <source>
        <dbReference type="SAM" id="MobiDB-lite"/>
    </source>
</evidence>
<dbReference type="EMBL" id="JAKNSF020000028">
    <property type="protein sequence ID" value="KAK7729698.1"/>
    <property type="molecule type" value="Genomic_DNA"/>
</dbReference>
<evidence type="ECO:0000256" key="8">
    <source>
        <dbReference type="PROSITE-ProRule" id="PRU00146"/>
    </source>
</evidence>
<protein>
    <recommendedName>
        <fullName evidence="10">PHD-type domain-containing protein</fullName>
    </recommendedName>
</protein>
<dbReference type="SUPFAM" id="SSF57903">
    <property type="entry name" value="FYVE/PHD zinc finger"/>
    <property type="match status" value="1"/>
</dbReference>
<feature type="region of interest" description="Disordered" evidence="9">
    <location>
        <begin position="425"/>
        <end position="472"/>
    </location>
</feature>
<dbReference type="Proteomes" id="UP001430848">
    <property type="component" value="Unassembled WGS sequence"/>
</dbReference>
<dbReference type="Gene3D" id="1.10.510.10">
    <property type="entry name" value="Transferase(Phosphotransferase) domain 1"/>
    <property type="match status" value="1"/>
</dbReference>
<dbReference type="PROSITE" id="PS50016">
    <property type="entry name" value="ZF_PHD_2"/>
    <property type="match status" value="1"/>
</dbReference>
<comment type="similarity">
    <text evidence="2">Belongs to the ING family.</text>
</comment>
<name>A0ABR1P9C7_DIAER</name>
<evidence type="ECO:0000256" key="3">
    <source>
        <dbReference type="ARBA" id="ARBA00022723"/>
    </source>
</evidence>
<evidence type="ECO:0000256" key="1">
    <source>
        <dbReference type="ARBA" id="ARBA00004123"/>
    </source>
</evidence>
<keyword evidence="3" id="KW-0479">Metal-binding</keyword>
<evidence type="ECO:0000256" key="2">
    <source>
        <dbReference type="ARBA" id="ARBA00010210"/>
    </source>
</evidence>
<dbReference type="SUPFAM" id="SSF56112">
    <property type="entry name" value="Protein kinase-like (PK-like)"/>
    <property type="match status" value="1"/>
</dbReference>
<evidence type="ECO:0000313" key="11">
    <source>
        <dbReference type="EMBL" id="KAK7729698.1"/>
    </source>
</evidence>
<evidence type="ECO:0000256" key="4">
    <source>
        <dbReference type="ARBA" id="ARBA00022771"/>
    </source>
</evidence>
<evidence type="ECO:0000256" key="7">
    <source>
        <dbReference type="ARBA" id="ARBA00023242"/>
    </source>
</evidence>
<proteinExistence type="inferred from homology"/>
<feature type="domain" description="PHD-type" evidence="10">
    <location>
        <begin position="479"/>
        <end position="529"/>
    </location>
</feature>
<dbReference type="InterPro" id="IPR011009">
    <property type="entry name" value="Kinase-like_dom_sf"/>
</dbReference>
<accession>A0ABR1P9C7</accession>
<dbReference type="CDD" id="cd15505">
    <property type="entry name" value="PHD_ING"/>
    <property type="match status" value="1"/>
</dbReference>
<evidence type="ECO:0000313" key="12">
    <source>
        <dbReference type="Proteomes" id="UP001430848"/>
    </source>
</evidence>
<dbReference type="InterPro" id="IPR019787">
    <property type="entry name" value="Znf_PHD-finger"/>
</dbReference>
<gene>
    <name evidence="11" type="ORF">SLS63_006079</name>
</gene>
<dbReference type="InterPro" id="IPR019786">
    <property type="entry name" value="Zinc_finger_PHD-type_CS"/>
</dbReference>
<comment type="caution">
    <text evidence="11">The sequence shown here is derived from an EMBL/GenBank/DDBJ whole genome shotgun (WGS) entry which is preliminary data.</text>
</comment>
<evidence type="ECO:0000256" key="6">
    <source>
        <dbReference type="ARBA" id="ARBA00022853"/>
    </source>
</evidence>
<dbReference type="InterPro" id="IPR013083">
    <property type="entry name" value="Znf_RING/FYVE/PHD"/>
</dbReference>
<dbReference type="PANTHER" id="PTHR10333">
    <property type="entry name" value="INHIBITOR OF GROWTH PROTEIN"/>
    <property type="match status" value="1"/>
</dbReference>
<comment type="subcellular location">
    <subcellularLocation>
        <location evidence="1">Nucleus</location>
    </subcellularLocation>
</comment>
<dbReference type="InterPro" id="IPR028651">
    <property type="entry name" value="ING_fam"/>
</dbReference>
<keyword evidence="7" id="KW-0539">Nucleus</keyword>
<organism evidence="11 12">
    <name type="scientific">Diaporthe eres</name>
    <name type="common">Phomopsis oblonga</name>
    <dbReference type="NCBI Taxonomy" id="83184"/>
    <lineage>
        <taxon>Eukaryota</taxon>
        <taxon>Fungi</taxon>
        <taxon>Dikarya</taxon>
        <taxon>Ascomycota</taxon>
        <taxon>Pezizomycotina</taxon>
        <taxon>Sordariomycetes</taxon>
        <taxon>Sordariomycetidae</taxon>
        <taxon>Diaporthales</taxon>
        <taxon>Diaporthaceae</taxon>
        <taxon>Diaporthe</taxon>
        <taxon>Diaporthe eres species complex</taxon>
    </lineage>
</organism>